<protein>
    <submittedName>
        <fullName evidence="3">Uncharacterized protein</fullName>
    </submittedName>
</protein>
<proteinExistence type="inferred from homology"/>
<feature type="chain" id="PRO_5040113723" evidence="2">
    <location>
        <begin position="17"/>
        <end position="229"/>
    </location>
</feature>
<dbReference type="PANTHER" id="PTHR33365">
    <property type="entry name" value="YALI0B05434P"/>
    <property type="match status" value="1"/>
</dbReference>
<dbReference type="OrthoDB" id="3687641at2759"/>
<dbReference type="GO" id="GO:0043386">
    <property type="term" value="P:mycotoxin biosynthetic process"/>
    <property type="evidence" value="ECO:0007669"/>
    <property type="project" value="InterPro"/>
</dbReference>
<dbReference type="EMBL" id="ML996389">
    <property type="protein sequence ID" value="KAF2726800.1"/>
    <property type="molecule type" value="Genomic_DNA"/>
</dbReference>
<name>A0A9P4QIA7_9PLEO</name>
<evidence type="ECO:0000256" key="2">
    <source>
        <dbReference type="SAM" id="SignalP"/>
    </source>
</evidence>
<dbReference type="Proteomes" id="UP000799444">
    <property type="component" value="Unassembled WGS sequence"/>
</dbReference>
<keyword evidence="2" id="KW-0732">Signal</keyword>
<evidence type="ECO:0000313" key="3">
    <source>
        <dbReference type="EMBL" id="KAF2726800.1"/>
    </source>
</evidence>
<feature type="non-terminal residue" evidence="3">
    <location>
        <position position="1"/>
    </location>
</feature>
<feature type="signal peptide" evidence="2">
    <location>
        <begin position="1"/>
        <end position="16"/>
    </location>
</feature>
<evidence type="ECO:0000256" key="1">
    <source>
        <dbReference type="ARBA" id="ARBA00035112"/>
    </source>
</evidence>
<evidence type="ECO:0000313" key="4">
    <source>
        <dbReference type="Proteomes" id="UP000799444"/>
    </source>
</evidence>
<accession>A0A9P4QIA7</accession>
<dbReference type="Pfam" id="PF11807">
    <property type="entry name" value="UstYa"/>
    <property type="match status" value="1"/>
</dbReference>
<dbReference type="InterPro" id="IPR021765">
    <property type="entry name" value="UstYa-like"/>
</dbReference>
<dbReference type="AlphaFoldDB" id="A0A9P4QIA7"/>
<comment type="caution">
    <text evidence="3">The sequence shown here is derived from an EMBL/GenBank/DDBJ whole genome shotgun (WGS) entry which is preliminary data.</text>
</comment>
<gene>
    <name evidence="3" type="ORF">EJ04DRAFT_406875</name>
</gene>
<reference evidence="3" key="1">
    <citation type="journal article" date="2020" name="Stud. Mycol.">
        <title>101 Dothideomycetes genomes: a test case for predicting lifestyles and emergence of pathogens.</title>
        <authorList>
            <person name="Haridas S."/>
            <person name="Albert R."/>
            <person name="Binder M."/>
            <person name="Bloem J."/>
            <person name="Labutti K."/>
            <person name="Salamov A."/>
            <person name="Andreopoulos B."/>
            <person name="Baker S."/>
            <person name="Barry K."/>
            <person name="Bills G."/>
            <person name="Bluhm B."/>
            <person name="Cannon C."/>
            <person name="Castanera R."/>
            <person name="Culley D."/>
            <person name="Daum C."/>
            <person name="Ezra D."/>
            <person name="Gonzalez J."/>
            <person name="Henrissat B."/>
            <person name="Kuo A."/>
            <person name="Liang C."/>
            <person name="Lipzen A."/>
            <person name="Lutzoni F."/>
            <person name="Magnuson J."/>
            <person name="Mondo S."/>
            <person name="Nolan M."/>
            <person name="Ohm R."/>
            <person name="Pangilinan J."/>
            <person name="Park H.-J."/>
            <person name="Ramirez L."/>
            <person name="Alfaro M."/>
            <person name="Sun H."/>
            <person name="Tritt A."/>
            <person name="Yoshinaga Y."/>
            <person name="Zwiers L.-H."/>
            <person name="Turgeon B."/>
            <person name="Goodwin S."/>
            <person name="Spatafora J."/>
            <person name="Crous P."/>
            <person name="Grigoriev I."/>
        </authorList>
    </citation>
    <scope>NUCLEOTIDE SEQUENCE</scope>
    <source>
        <strain evidence="3">CBS 125425</strain>
    </source>
</reference>
<dbReference type="PANTHER" id="PTHR33365:SF6">
    <property type="entry name" value="OXIDASE USTYA"/>
    <property type="match status" value="1"/>
</dbReference>
<organism evidence="3 4">
    <name type="scientific">Polyplosphaeria fusca</name>
    <dbReference type="NCBI Taxonomy" id="682080"/>
    <lineage>
        <taxon>Eukaryota</taxon>
        <taxon>Fungi</taxon>
        <taxon>Dikarya</taxon>
        <taxon>Ascomycota</taxon>
        <taxon>Pezizomycotina</taxon>
        <taxon>Dothideomycetes</taxon>
        <taxon>Pleosporomycetidae</taxon>
        <taxon>Pleosporales</taxon>
        <taxon>Tetraplosphaeriaceae</taxon>
        <taxon>Polyplosphaeria</taxon>
    </lineage>
</organism>
<feature type="non-terminal residue" evidence="3">
    <location>
        <position position="229"/>
    </location>
</feature>
<keyword evidence="4" id="KW-1185">Reference proteome</keyword>
<comment type="similarity">
    <text evidence="1">Belongs to the ustYa family.</text>
</comment>
<sequence length="229" mass="26465">LLLFSLTSNAIVLISSSSFRCERDRGKSPYSGLSSDILLPFHSHSEYWDFHADPDIANRAWDAIDTNAMAVALRHNYAKKVGLGSSSPFPWDTERSIYYIKGLHNLHCLKLVRKAIVSNHSGENLTFSLNHVFHCIDSLRQDIMCAADDTPLRAAHEHRFGDGQMRRCRDWDKMVSWARQPEQHACFRWDDYREATNTLELFAFCSDDSPYKPVMEAYFDYHGHKDPYE</sequence>